<reference evidence="3" key="1">
    <citation type="journal article" date="2019" name="Int. J. Syst. Evol. Microbiol.">
        <title>The Global Catalogue of Microorganisms (GCM) 10K type strain sequencing project: providing services to taxonomists for standard genome sequencing and annotation.</title>
        <authorList>
            <consortium name="The Broad Institute Genomics Platform"/>
            <consortium name="The Broad Institute Genome Sequencing Center for Infectious Disease"/>
            <person name="Wu L."/>
            <person name="Ma J."/>
        </authorList>
    </citation>
    <scope>NUCLEOTIDE SEQUENCE [LARGE SCALE GENOMIC DNA]</scope>
    <source>
        <strain evidence="3">JCM 17304</strain>
    </source>
</reference>
<evidence type="ECO:0000256" key="1">
    <source>
        <dbReference type="SAM" id="SignalP"/>
    </source>
</evidence>
<comment type="caution">
    <text evidence="2">The sequence shown here is derived from an EMBL/GenBank/DDBJ whole genome shotgun (WGS) entry which is preliminary data.</text>
</comment>
<dbReference type="Proteomes" id="UP001500392">
    <property type="component" value="Unassembled WGS sequence"/>
</dbReference>
<sequence length="219" mass="23054">MKSLKTILPMAAAISLAVSANTAYSANIVAPLTEFVSNTAAKADEVNGNFNALVAAVNDVAGSVASLVDRVAALENGATVEDLSDSVAGRCYKVTSINVELDYGSGMKNGYILFDESGNGAMLSYLRNAAKPDLGQETDATTEFSDYDITWTQDLSTVTTTRAKGEGEDEIIHFTATPARDVLVATHIDPSGTHGETELYILSEMDCEEAEAGEEVLGN</sequence>
<protein>
    <submittedName>
        <fullName evidence="2">Uncharacterized protein</fullName>
    </submittedName>
</protein>
<accession>A0ABP7WRS6</accession>
<proteinExistence type="predicted"/>
<dbReference type="RefSeq" id="WP_344935047.1">
    <property type="nucleotide sequence ID" value="NZ_BAABDM010000003.1"/>
</dbReference>
<evidence type="ECO:0000313" key="2">
    <source>
        <dbReference type="EMBL" id="GAA4094862.1"/>
    </source>
</evidence>
<evidence type="ECO:0000313" key="3">
    <source>
        <dbReference type="Proteomes" id="UP001500392"/>
    </source>
</evidence>
<name>A0ABP7WRS6_9GAMM</name>
<feature type="chain" id="PRO_5047161999" evidence="1">
    <location>
        <begin position="26"/>
        <end position="219"/>
    </location>
</feature>
<keyword evidence="3" id="KW-1185">Reference proteome</keyword>
<gene>
    <name evidence="2" type="ORF">GCM10022414_18650</name>
</gene>
<feature type="signal peptide" evidence="1">
    <location>
        <begin position="1"/>
        <end position="25"/>
    </location>
</feature>
<dbReference type="EMBL" id="BAABDM010000003">
    <property type="protein sequence ID" value="GAA4094862.1"/>
    <property type="molecule type" value="Genomic_DNA"/>
</dbReference>
<keyword evidence="1" id="KW-0732">Signal</keyword>
<organism evidence="2 3">
    <name type="scientific">Zhongshania borealis</name>
    <dbReference type="NCBI Taxonomy" id="889488"/>
    <lineage>
        <taxon>Bacteria</taxon>
        <taxon>Pseudomonadati</taxon>
        <taxon>Pseudomonadota</taxon>
        <taxon>Gammaproteobacteria</taxon>
        <taxon>Cellvibrionales</taxon>
        <taxon>Spongiibacteraceae</taxon>
        <taxon>Zhongshania</taxon>
    </lineage>
</organism>